<evidence type="ECO:0000256" key="4">
    <source>
        <dbReference type="SAM" id="SignalP"/>
    </source>
</evidence>
<feature type="domain" description="Multidrug resistance protein MdtA-like barrel-sandwich hybrid" evidence="5">
    <location>
        <begin position="51"/>
        <end position="257"/>
    </location>
</feature>
<dbReference type="OrthoDB" id="250565at2"/>
<feature type="domain" description="YknX-like beta-barrel" evidence="6">
    <location>
        <begin position="264"/>
        <end position="345"/>
    </location>
</feature>
<evidence type="ECO:0000313" key="7">
    <source>
        <dbReference type="EMBL" id="SHJ57245.1"/>
    </source>
</evidence>
<comment type="subcellular location">
    <subcellularLocation>
        <location evidence="1">Cell envelope</location>
    </subcellularLocation>
</comment>
<dbReference type="Proteomes" id="UP000184465">
    <property type="component" value="Unassembled WGS sequence"/>
</dbReference>
<dbReference type="PROSITE" id="PS51257">
    <property type="entry name" value="PROKAR_LIPOPROTEIN"/>
    <property type="match status" value="1"/>
</dbReference>
<feature type="coiled-coil region" evidence="3">
    <location>
        <begin position="84"/>
        <end position="118"/>
    </location>
</feature>
<evidence type="ECO:0000259" key="6">
    <source>
        <dbReference type="Pfam" id="PF25990"/>
    </source>
</evidence>
<dbReference type="PANTHER" id="PTHR32347">
    <property type="entry name" value="EFFLUX SYSTEM COMPONENT YKNX-RELATED"/>
    <property type="match status" value="1"/>
</dbReference>
<keyword evidence="2 3" id="KW-0175">Coiled coil</keyword>
<dbReference type="Gene3D" id="2.40.50.100">
    <property type="match status" value="2"/>
</dbReference>
<dbReference type="Pfam" id="PF25990">
    <property type="entry name" value="Beta-barrel_YknX"/>
    <property type="match status" value="1"/>
</dbReference>
<dbReference type="Gene3D" id="1.10.287.470">
    <property type="entry name" value="Helix hairpin bin"/>
    <property type="match status" value="1"/>
</dbReference>
<dbReference type="EMBL" id="FRAG01000003">
    <property type="protein sequence ID" value="SHJ57245.1"/>
    <property type="molecule type" value="Genomic_DNA"/>
</dbReference>
<dbReference type="GO" id="GO:0030313">
    <property type="term" value="C:cell envelope"/>
    <property type="evidence" value="ECO:0007669"/>
    <property type="project" value="UniProtKB-SubCell"/>
</dbReference>
<evidence type="ECO:0000256" key="3">
    <source>
        <dbReference type="SAM" id="Coils"/>
    </source>
</evidence>
<dbReference type="Gene3D" id="2.40.30.170">
    <property type="match status" value="1"/>
</dbReference>
<dbReference type="InterPro" id="IPR050465">
    <property type="entry name" value="UPF0194_transport"/>
</dbReference>
<dbReference type="RefSeq" id="WP_073146668.1">
    <property type="nucleotide sequence ID" value="NZ_FRAG01000003.1"/>
</dbReference>
<gene>
    <name evidence="7" type="ORF">SAMN02745912_00353</name>
</gene>
<evidence type="ECO:0000256" key="2">
    <source>
        <dbReference type="ARBA" id="ARBA00023054"/>
    </source>
</evidence>
<keyword evidence="4" id="KW-0732">Signal</keyword>
<dbReference type="STRING" id="1121301.SAMN02745912_00353"/>
<name>A0A1M6KE35_PARC5</name>
<dbReference type="PANTHER" id="PTHR32347:SF23">
    <property type="entry name" value="BLL5650 PROTEIN"/>
    <property type="match status" value="1"/>
</dbReference>
<accession>A0A1M6KE35</accession>
<evidence type="ECO:0000259" key="5">
    <source>
        <dbReference type="Pfam" id="PF25917"/>
    </source>
</evidence>
<evidence type="ECO:0000256" key="1">
    <source>
        <dbReference type="ARBA" id="ARBA00004196"/>
    </source>
</evidence>
<reference evidence="7 8" key="1">
    <citation type="submission" date="2016-11" db="EMBL/GenBank/DDBJ databases">
        <authorList>
            <person name="Jaros S."/>
            <person name="Januszkiewicz K."/>
            <person name="Wedrychowicz H."/>
        </authorList>
    </citation>
    <scope>NUCLEOTIDE SEQUENCE [LARGE SCALE GENOMIC DNA]</scope>
    <source>
        <strain evidence="7 8">DSM 15212</strain>
    </source>
</reference>
<dbReference type="InterPro" id="IPR058636">
    <property type="entry name" value="Beta-barrel_YknX"/>
</dbReference>
<sequence length="349" mass="37973">MRSLNKYIFISMCLLLLLMTGCSAGAAEKNEINVFNESEGIVAQGVIEAKEVSINSKIPGRIGKIYVEEGVEIEAGQLLVEISSDELQAKKEQALALVKAAEAAHEAAKGQVKAAKSLLAKAQNGAREQEIAKAQAYYDLMASTYERVEKLFEKGAVSEQKKDEVKTQLEVAKQTLSMAKEGARSEDISSAEALVTQALSMEQAAKGKLEQAQAGLQEVEAYLKDTKISAPINGVITQVNADEGELVSTGMSIATITNLNKPWVEVKIKETDLEKISLGQEVKVKVPSFSEDIFKGKVVRINKKPDFATKRATNDNGDFDIISFGVKIQIENNDKVLRPGMTAFVQFLK</sequence>
<dbReference type="AlphaFoldDB" id="A0A1M6KE35"/>
<evidence type="ECO:0000313" key="8">
    <source>
        <dbReference type="Proteomes" id="UP000184465"/>
    </source>
</evidence>
<protein>
    <submittedName>
        <fullName evidence="7">HlyD family secretion protein</fullName>
    </submittedName>
</protein>
<dbReference type="Pfam" id="PF25917">
    <property type="entry name" value="BSH_RND"/>
    <property type="match status" value="1"/>
</dbReference>
<feature type="signal peptide" evidence="4">
    <location>
        <begin position="1"/>
        <end position="26"/>
    </location>
</feature>
<organism evidence="7 8">
    <name type="scientific">Paramaledivibacter caminithermalis (strain DSM 15212 / CIP 107654 / DViRD3)</name>
    <name type="common">Clostridium caminithermale</name>
    <dbReference type="NCBI Taxonomy" id="1121301"/>
    <lineage>
        <taxon>Bacteria</taxon>
        <taxon>Bacillati</taxon>
        <taxon>Bacillota</taxon>
        <taxon>Clostridia</taxon>
        <taxon>Peptostreptococcales</taxon>
        <taxon>Caminicellaceae</taxon>
        <taxon>Paramaledivibacter</taxon>
    </lineage>
</organism>
<dbReference type="InterPro" id="IPR058625">
    <property type="entry name" value="MdtA-like_BSH"/>
</dbReference>
<keyword evidence="8" id="KW-1185">Reference proteome</keyword>
<dbReference type="SUPFAM" id="SSF111369">
    <property type="entry name" value="HlyD-like secretion proteins"/>
    <property type="match status" value="2"/>
</dbReference>
<proteinExistence type="predicted"/>
<feature type="chain" id="PRO_5013382444" evidence="4">
    <location>
        <begin position="27"/>
        <end position="349"/>
    </location>
</feature>